<dbReference type="Proteomes" id="UP001056201">
    <property type="component" value="Chromosome 1"/>
</dbReference>
<gene>
    <name evidence="2" type="ORF">MW290_06060</name>
</gene>
<feature type="chain" id="PRO_5046093302" description="Lipoprotein" evidence="1">
    <location>
        <begin position="24"/>
        <end position="304"/>
    </location>
</feature>
<feature type="signal peptide" evidence="1">
    <location>
        <begin position="1"/>
        <end position="23"/>
    </location>
</feature>
<sequence>MPAFRSAVAAAGLLMLLAGCATRSVDVKPLPSDPAAFSHWPCEALYTEADKVQRSAADVAYTVDERVGNNIIALGVGATVFWPAMLAMRPDGPDAAELARLRGRYDALQSALGQRGCPPQPDTLSVEQLAGMPLKVGERLVYEERRGRTAARELGLRLQSLRRDQLEFRADLPGADKPVRWQQDGAGNIQPPSAGDTVVYWTRLLRPELGLGDVLAGELRNTNGEQGRVRGQVVATGVQTGFGRAFDAAVIELYGDVPFRRHTTRIDGVMVVDRKSGVLLRLELRSSNADFALRRTLLRVEPAA</sequence>
<evidence type="ECO:0000313" key="3">
    <source>
        <dbReference type="Proteomes" id="UP001056201"/>
    </source>
</evidence>
<protein>
    <recommendedName>
        <fullName evidence="4">Lipoprotein</fullName>
    </recommendedName>
</protein>
<evidence type="ECO:0000256" key="1">
    <source>
        <dbReference type="SAM" id="SignalP"/>
    </source>
</evidence>
<name>A0ABY4S846_AQUTE</name>
<evidence type="ECO:0008006" key="4">
    <source>
        <dbReference type="Google" id="ProtNLM"/>
    </source>
</evidence>
<accession>A0ABY4S846</accession>
<keyword evidence="1" id="KW-0732">Signal</keyword>
<dbReference type="RefSeq" id="WP_250196362.1">
    <property type="nucleotide sequence ID" value="NZ_CP097635.1"/>
</dbReference>
<proteinExistence type="predicted"/>
<keyword evidence="3" id="KW-1185">Reference proteome</keyword>
<dbReference type="EMBL" id="CP097635">
    <property type="protein sequence ID" value="URI08141.1"/>
    <property type="molecule type" value="Genomic_DNA"/>
</dbReference>
<evidence type="ECO:0000313" key="2">
    <source>
        <dbReference type="EMBL" id="URI08141.1"/>
    </source>
</evidence>
<reference evidence="2" key="1">
    <citation type="submission" date="2022-05" db="EMBL/GenBank/DDBJ databases">
        <title>An RpoN-dependent PEP-CTERM gene is involved in floc formation of an Aquincola tertiaricarbonis strain.</title>
        <authorList>
            <person name="Qiu D."/>
            <person name="Xia M."/>
        </authorList>
    </citation>
    <scope>NUCLEOTIDE SEQUENCE</scope>
    <source>
        <strain evidence="2">RN12</strain>
    </source>
</reference>
<organism evidence="2 3">
    <name type="scientific">Aquincola tertiaricarbonis</name>
    <dbReference type="NCBI Taxonomy" id="391953"/>
    <lineage>
        <taxon>Bacteria</taxon>
        <taxon>Pseudomonadati</taxon>
        <taxon>Pseudomonadota</taxon>
        <taxon>Betaproteobacteria</taxon>
        <taxon>Burkholderiales</taxon>
        <taxon>Sphaerotilaceae</taxon>
        <taxon>Aquincola</taxon>
    </lineage>
</organism>
<dbReference type="PROSITE" id="PS51257">
    <property type="entry name" value="PROKAR_LIPOPROTEIN"/>
    <property type="match status" value="1"/>
</dbReference>